<keyword evidence="4" id="KW-1133">Transmembrane helix</keyword>
<dbReference type="SMART" id="SM00342">
    <property type="entry name" value="HTH_ARAC"/>
    <property type="match status" value="1"/>
</dbReference>
<dbReference type="GO" id="GO:0043565">
    <property type="term" value="F:sequence-specific DNA binding"/>
    <property type="evidence" value="ECO:0007669"/>
    <property type="project" value="InterPro"/>
</dbReference>
<dbReference type="Gene3D" id="1.10.10.60">
    <property type="entry name" value="Homeodomain-like"/>
    <property type="match status" value="1"/>
</dbReference>
<dbReference type="PROSITE" id="PS01124">
    <property type="entry name" value="HTH_ARAC_FAMILY_2"/>
    <property type="match status" value="1"/>
</dbReference>
<keyword evidence="2" id="KW-0238">DNA-binding</keyword>
<organism evidence="6 7">
    <name type="scientific">Arenicella chitinivorans</name>
    <dbReference type="NCBI Taxonomy" id="1329800"/>
    <lineage>
        <taxon>Bacteria</taxon>
        <taxon>Pseudomonadati</taxon>
        <taxon>Pseudomonadota</taxon>
        <taxon>Gammaproteobacteria</taxon>
        <taxon>Arenicellales</taxon>
        <taxon>Arenicellaceae</taxon>
        <taxon>Arenicella</taxon>
    </lineage>
</organism>
<dbReference type="InterPro" id="IPR018060">
    <property type="entry name" value="HTH_AraC"/>
</dbReference>
<dbReference type="Proteomes" id="UP000614811">
    <property type="component" value="Unassembled WGS sequence"/>
</dbReference>
<dbReference type="InterPro" id="IPR009057">
    <property type="entry name" value="Homeodomain-like_sf"/>
</dbReference>
<keyword evidence="1" id="KW-0805">Transcription regulation</keyword>
<feature type="transmembrane region" description="Helical" evidence="4">
    <location>
        <begin position="107"/>
        <end position="125"/>
    </location>
</feature>
<feature type="transmembrane region" description="Helical" evidence="4">
    <location>
        <begin position="66"/>
        <end position="87"/>
    </location>
</feature>
<dbReference type="PRINTS" id="PR00032">
    <property type="entry name" value="HTHARAC"/>
</dbReference>
<dbReference type="GO" id="GO:0003700">
    <property type="term" value="F:DNA-binding transcription factor activity"/>
    <property type="evidence" value="ECO:0007669"/>
    <property type="project" value="InterPro"/>
</dbReference>
<dbReference type="RefSeq" id="WP_189401503.1">
    <property type="nucleotide sequence ID" value="NZ_BMXA01000004.1"/>
</dbReference>
<dbReference type="PANTHER" id="PTHR43280">
    <property type="entry name" value="ARAC-FAMILY TRANSCRIPTIONAL REGULATOR"/>
    <property type="match status" value="1"/>
</dbReference>
<evidence type="ECO:0000313" key="7">
    <source>
        <dbReference type="Proteomes" id="UP000614811"/>
    </source>
</evidence>
<dbReference type="SUPFAM" id="SSF46689">
    <property type="entry name" value="Homeodomain-like"/>
    <property type="match status" value="1"/>
</dbReference>
<dbReference type="InterPro" id="IPR020449">
    <property type="entry name" value="Tscrpt_reg_AraC-type_HTH"/>
</dbReference>
<protein>
    <recommendedName>
        <fullName evidence="5">HTH araC/xylS-type domain-containing protein</fullName>
    </recommendedName>
</protein>
<keyword evidence="7" id="KW-1185">Reference proteome</keyword>
<dbReference type="Pfam" id="PF12833">
    <property type="entry name" value="HTH_18"/>
    <property type="match status" value="1"/>
</dbReference>
<sequence length="381" mass="43617">MSSMIAVVISALAMGQSILASHLLARRIVHSNVYLPLAVFFALNAVAQFCFIVREPVFYTDGIPFLAQLTLFKLVVELMLPPLFWMYVRELTSEHARGWRRTDKYHFIIPVVPVAILAVILGLVSWNPTFGGSRGALILEILNTILNLAALIQFTVYIVFVMIRLASYRRKLMNLFASTEDLELRWFQWALWLILLNIALELGAEIANSVYHVPNPTYPWHGLARLALVWFFAVWGLRQRPDLRIEIARTQKDDNEETRKYQKSALSADQLADVSQKIRFALEKQCKYRDPNLSLRALSEEIKVLPNYVTQALSLDIKETFFDYVNRLRVMEAMERLINTDETVLTIANDVGFNSRSSFYSAFKKVTGQTPTSFRQVSQSG</sequence>
<evidence type="ECO:0000256" key="1">
    <source>
        <dbReference type="ARBA" id="ARBA00023015"/>
    </source>
</evidence>
<evidence type="ECO:0000256" key="4">
    <source>
        <dbReference type="SAM" id="Phobius"/>
    </source>
</evidence>
<evidence type="ECO:0000256" key="3">
    <source>
        <dbReference type="ARBA" id="ARBA00023163"/>
    </source>
</evidence>
<evidence type="ECO:0000256" key="2">
    <source>
        <dbReference type="ARBA" id="ARBA00023125"/>
    </source>
</evidence>
<feature type="transmembrane region" description="Helical" evidence="4">
    <location>
        <begin position="186"/>
        <end position="206"/>
    </location>
</feature>
<feature type="transmembrane region" description="Helical" evidence="4">
    <location>
        <begin position="218"/>
        <end position="237"/>
    </location>
</feature>
<dbReference type="PROSITE" id="PS00041">
    <property type="entry name" value="HTH_ARAC_FAMILY_1"/>
    <property type="match status" value="1"/>
</dbReference>
<keyword evidence="3" id="KW-0804">Transcription</keyword>
<dbReference type="PANTHER" id="PTHR43280:SF2">
    <property type="entry name" value="HTH-TYPE TRANSCRIPTIONAL REGULATOR EXSA"/>
    <property type="match status" value="1"/>
</dbReference>
<feature type="transmembrane region" description="Helical" evidence="4">
    <location>
        <begin position="32"/>
        <end position="54"/>
    </location>
</feature>
<feature type="domain" description="HTH araC/xylS-type" evidence="5">
    <location>
        <begin position="276"/>
        <end position="377"/>
    </location>
</feature>
<evidence type="ECO:0000259" key="5">
    <source>
        <dbReference type="PROSITE" id="PS01124"/>
    </source>
</evidence>
<dbReference type="AlphaFoldDB" id="A0A918VMP7"/>
<dbReference type="EMBL" id="BMXA01000004">
    <property type="protein sequence ID" value="GHA13560.1"/>
    <property type="molecule type" value="Genomic_DNA"/>
</dbReference>
<reference evidence="6" key="2">
    <citation type="submission" date="2020-09" db="EMBL/GenBank/DDBJ databases">
        <authorList>
            <person name="Sun Q."/>
            <person name="Kim S."/>
        </authorList>
    </citation>
    <scope>NUCLEOTIDE SEQUENCE</scope>
    <source>
        <strain evidence="6">KCTC 12711</strain>
    </source>
</reference>
<evidence type="ECO:0000313" key="6">
    <source>
        <dbReference type="EMBL" id="GHA13560.1"/>
    </source>
</evidence>
<proteinExistence type="predicted"/>
<comment type="caution">
    <text evidence="6">The sequence shown here is derived from an EMBL/GenBank/DDBJ whole genome shotgun (WGS) entry which is preliminary data.</text>
</comment>
<reference evidence="6" key="1">
    <citation type="journal article" date="2014" name="Int. J. Syst. Evol. Microbiol.">
        <title>Complete genome sequence of Corynebacterium casei LMG S-19264T (=DSM 44701T), isolated from a smear-ripened cheese.</title>
        <authorList>
            <consortium name="US DOE Joint Genome Institute (JGI-PGF)"/>
            <person name="Walter F."/>
            <person name="Albersmeier A."/>
            <person name="Kalinowski J."/>
            <person name="Ruckert C."/>
        </authorList>
    </citation>
    <scope>NUCLEOTIDE SEQUENCE</scope>
    <source>
        <strain evidence="6">KCTC 12711</strain>
    </source>
</reference>
<dbReference type="InterPro" id="IPR018062">
    <property type="entry name" value="HTH_AraC-typ_CS"/>
</dbReference>
<gene>
    <name evidence="6" type="ORF">GCM10008090_24120</name>
</gene>
<accession>A0A918VMP7</accession>
<feature type="transmembrane region" description="Helical" evidence="4">
    <location>
        <begin position="145"/>
        <end position="165"/>
    </location>
</feature>
<feature type="transmembrane region" description="Helical" evidence="4">
    <location>
        <begin position="6"/>
        <end position="25"/>
    </location>
</feature>
<keyword evidence="4" id="KW-0812">Transmembrane</keyword>
<name>A0A918VMP7_9GAMM</name>
<keyword evidence="4" id="KW-0472">Membrane</keyword>